<dbReference type="HOGENOM" id="CLU_3219402_0_0_5"/>
<evidence type="ECO:0000313" key="2">
    <source>
        <dbReference type="Proteomes" id="UP000001565"/>
    </source>
</evidence>
<reference evidence="1 2" key="1">
    <citation type="journal article" date="2007" name="Proc. Natl. Acad. Sci. U.S.A.">
        <title>The Orientia tsutsugamushi genome reveals massive proliferation of conjugative type IV secretion system and host-cell interaction genes.</title>
        <authorList>
            <person name="Cho N.-H."/>
            <person name="Kim H.-R."/>
            <person name="Lee J.-H."/>
            <person name="Kim S.-Y."/>
            <person name="Kim J."/>
            <person name="Cha S."/>
            <person name="Kim S.-Y."/>
            <person name="Darby A.C."/>
            <person name="Fuxelius H.-H."/>
            <person name="Yin J."/>
            <person name="Kim J.H."/>
            <person name="Kim J."/>
            <person name="Lee S.J."/>
            <person name="Koh Y.-S."/>
            <person name="Jang W.-J."/>
            <person name="Park K.-H."/>
            <person name="Andersson S.G.E."/>
            <person name="Choi M.-S."/>
            <person name="Kim I.-S."/>
        </authorList>
    </citation>
    <scope>NUCLEOTIDE SEQUENCE [LARGE SCALE GENOMIC DNA]</scope>
    <source>
        <strain evidence="1 2">Boryong</strain>
    </source>
</reference>
<dbReference type="KEGG" id="ots:OTBS_2143"/>
<name>A5CFM1_ORITB</name>
<protein>
    <submittedName>
        <fullName evidence="1">Uncharacterized protein</fullName>
    </submittedName>
</protein>
<proteinExistence type="predicted"/>
<organism evidence="1 2">
    <name type="scientific">Orientia tsutsugamushi (strain Boryong)</name>
    <name type="common">Rickettsia tsutsugamushi</name>
    <dbReference type="NCBI Taxonomy" id="357244"/>
    <lineage>
        <taxon>Bacteria</taxon>
        <taxon>Pseudomonadati</taxon>
        <taxon>Pseudomonadota</taxon>
        <taxon>Alphaproteobacteria</taxon>
        <taxon>Rickettsiales</taxon>
        <taxon>Rickettsiaceae</taxon>
        <taxon>Rickettsieae</taxon>
        <taxon>Orientia</taxon>
    </lineage>
</organism>
<sequence>MLFIFKLNVLASFLPHVLNIIKFLFLFLKFELSFTFFTFTFTST</sequence>
<accession>A5CFM1</accession>
<dbReference type="AlphaFoldDB" id="A5CFM1"/>
<evidence type="ECO:0000313" key="1">
    <source>
        <dbReference type="EMBL" id="CAM81238.1"/>
    </source>
</evidence>
<dbReference type="EMBL" id="AM494475">
    <property type="protein sequence ID" value="CAM81238.1"/>
    <property type="molecule type" value="Genomic_DNA"/>
</dbReference>
<gene>
    <name evidence="1" type="ordered locus">OTBS_2143</name>
</gene>
<dbReference type="Proteomes" id="UP000001565">
    <property type="component" value="Chromosome"/>
</dbReference>